<dbReference type="Pfam" id="PF00510">
    <property type="entry name" value="COX3"/>
    <property type="match status" value="1"/>
</dbReference>
<dbReference type="GO" id="GO:0005886">
    <property type="term" value="C:plasma membrane"/>
    <property type="evidence" value="ECO:0007669"/>
    <property type="project" value="UniProtKB-SubCell"/>
</dbReference>
<keyword evidence="4 7" id="KW-1133">Transmembrane helix</keyword>
<organism evidence="9 10">
    <name type="scientific">Avrilella dinanensis</name>
    <dbReference type="NCBI Taxonomy" id="2008672"/>
    <lineage>
        <taxon>Bacteria</taxon>
        <taxon>Pseudomonadati</taxon>
        <taxon>Bacteroidota</taxon>
        <taxon>Flavobacteriia</taxon>
        <taxon>Flavobacteriales</taxon>
        <taxon>Flavobacteriaceae</taxon>
        <taxon>Avrilella</taxon>
    </lineage>
</organism>
<evidence type="ECO:0000313" key="9">
    <source>
        <dbReference type="EMBL" id="PJR04207.1"/>
    </source>
</evidence>
<evidence type="ECO:0000259" key="8">
    <source>
        <dbReference type="PROSITE" id="PS50253"/>
    </source>
</evidence>
<keyword evidence="3 6" id="KW-0812">Transmembrane</keyword>
<comment type="subcellular location">
    <subcellularLocation>
        <location evidence="6">Cell membrane</location>
        <topology evidence="6">Multi-pass membrane protein</topology>
    </subcellularLocation>
    <subcellularLocation>
        <location evidence="1">Membrane</location>
        <topology evidence="1">Multi-pass membrane protein</topology>
    </subcellularLocation>
</comment>
<accession>A0A2M9R5R5</accession>
<dbReference type="RefSeq" id="WP_100677770.1">
    <property type="nucleotide sequence ID" value="NZ_JAJUJS010000012.1"/>
</dbReference>
<keyword evidence="5 7" id="KW-0472">Membrane</keyword>
<dbReference type="InterPro" id="IPR035973">
    <property type="entry name" value="Cyt_c_oxidase_su3-like_sf"/>
</dbReference>
<dbReference type="Gene3D" id="1.20.120.80">
    <property type="entry name" value="Cytochrome c oxidase, subunit III, four-helix bundle"/>
    <property type="match status" value="1"/>
</dbReference>
<feature type="transmembrane region" description="Helical" evidence="7">
    <location>
        <begin position="58"/>
        <end position="77"/>
    </location>
</feature>
<feature type="transmembrane region" description="Helical" evidence="7">
    <location>
        <begin position="131"/>
        <end position="155"/>
    </location>
</feature>
<gene>
    <name evidence="9" type="ORF">CDL10_06455</name>
</gene>
<protein>
    <submittedName>
        <fullName evidence="9">Cytochrome oxidase subunit III</fullName>
    </submittedName>
</protein>
<dbReference type="InterPro" id="IPR000298">
    <property type="entry name" value="Cyt_c_oxidase-like_su3"/>
</dbReference>
<comment type="similarity">
    <text evidence="2 6">Belongs to the cytochrome c oxidase subunit 3 family.</text>
</comment>
<evidence type="ECO:0000256" key="3">
    <source>
        <dbReference type="ARBA" id="ARBA00022692"/>
    </source>
</evidence>
<dbReference type="PROSITE" id="PS50253">
    <property type="entry name" value="COX3"/>
    <property type="match status" value="1"/>
</dbReference>
<reference evidence="9 10" key="1">
    <citation type="submission" date="2017-06" db="EMBL/GenBank/DDBJ databases">
        <title>Description of Avrilella dinanensis gen. nov. sp. nov.</title>
        <authorList>
            <person name="Leyer C."/>
            <person name="Sassi M."/>
            <person name="Minet J."/>
            <person name="Kayal S."/>
            <person name="Cattoir V."/>
        </authorList>
    </citation>
    <scope>NUCLEOTIDE SEQUENCE [LARGE SCALE GENOMIC DNA]</scope>
    <source>
        <strain evidence="9 10">UR159</strain>
    </source>
</reference>
<dbReference type="EMBL" id="NIPO01000001">
    <property type="protein sequence ID" value="PJR04207.1"/>
    <property type="molecule type" value="Genomic_DNA"/>
</dbReference>
<evidence type="ECO:0000256" key="6">
    <source>
        <dbReference type="RuleBase" id="RU003376"/>
    </source>
</evidence>
<keyword evidence="10" id="KW-1185">Reference proteome</keyword>
<evidence type="ECO:0000256" key="1">
    <source>
        <dbReference type="ARBA" id="ARBA00004141"/>
    </source>
</evidence>
<feature type="transmembrane region" description="Helical" evidence="7">
    <location>
        <begin position="175"/>
        <end position="194"/>
    </location>
</feature>
<dbReference type="AlphaFoldDB" id="A0A2M9R5R5"/>
<dbReference type="GO" id="GO:0004129">
    <property type="term" value="F:cytochrome-c oxidase activity"/>
    <property type="evidence" value="ECO:0007669"/>
    <property type="project" value="InterPro"/>
</dbReference>
<comment type="caution">
    <text evidence="9">The sequence shown here is derived from an EMBL/GenBank/DDBJ whole genome shotgun (WGS) entry which is preliminary data.</text>
</comment>
<dbReference type="GO" id="GO:0019646">
    <property type="term" value="P:aerobic electron transport chain"/>
    <property type="evidence" value="ECO:0007669"/>
    <property type="project" value="InterPro"/>
</dbReference>
<name>A0A2M9R5R5_9FLAO</name>
<evidence type="ECO:0000256" key="2">
    <source>
        <dbReference type="ARBA" id="ARBA00010581"/>
    </source>
</evidence>
<dbReference type="InterPro" id="IPR024791">
    <property type="entry name" value="Cyt_c/ubiquinol_Oxase_su3"/>
</dbReference>
<feature type="transmembrane region" description="Helical" evidence="7">
    <location>
        <begin position="21"/>
        <end position="43"/>
    </location>
</feature>
<proteinExistence type="inferred from homology"/>
<dbReference type="Proteomes" id="UP000231960">
    <property type="component" value="Unassembled WGS sequence"/>
</dbReference>
<dbReference type="SUPFAM" id="SSF81452">
    <property type="entry name" value="Cytochrome c oxidase subunit III-like"/>
    <property type="match status" value="1"/>
</dbReference>
<evidence type="ECO:0000256" key="4">
    <source>
        <dbReference type="ARBA" id="ARBA00022989"/>
    </source>
</evidence>
<evidence type="ECO:0000256" key="5">
    <source>
        <dbReference type="ARBA" id="ARBA00023136"/>
    </source>
</evidence>
<feature type="domain" description="Heme-copper oxidase subunit III family profile" evidence="8">
    <location>
        <begin position="1"/>
        <end position="195"/>
    </location>
</feature>
<sequence>MNQPEEITLRQKRKEKSYKTMLFLAMASIVMIFAGLTSAYVVSKSRPDWLTDFDLPQSFLWSTIVILISSATFHLAVSAIKKGNRSNTTLFLLLTLLLGVAFVILQFIGFGQIVEQGYYFTGSESTITTSFLYVIVIVHLAHLFGGMISLLVIIYNHFKQKYTSSQTLGIELGAIYWHFMDFLWLYLFLFFTFYK</sequence>
<dbReference type="PANTHER" id="PTHR11403">
    <property type="entry name" value="CYTOCHROME C OXIDASE SUBUNIT III"/>
    <property type="match status" value="1"/>
</dbReference>
<dbReference type="InterPro" id="IPR013833">
    <property type="entry name" value="Cyt_c_oxidase_su3_a-hlx"/>
</dbReference>
<dbReference type="PANTHER" id="PTHR11403:SF10">
    <property type="entry name" value="CYTOCHROME C OXIDASE"/>
    <property type="match status" value="1"/>
</dbReference>
<dbReference type="OrthoDB" id="679789at2"/>
<evidence type="ECO:0000313" key="10">
    <source>
        <dbReference type="Proteomes" id="UP000231960"/>
    </source>
</evidence>
<feature type="transmembrane region" description="Helical" evidence="7">
    <location>
        <begin position="89"/>
        <end position="111"/>
    </location>
</feature>
<evidence type="ECO:0000256" key="7">
    <source>
        <dbReference type="SAM" id="Phobius"/>
    </source>
</evidence>